<dbReference type="OrthoDB" id="1933483at2759"/>
<evidence type="ECO:0000256" key="3">
    <source>
        <dbReference type="SAM" id="MobiDB-lite"/>
    </source>
</evidence>
<comment type="caution">
    <text evidence="4">The sequence shown here is derived from an EMBL/GenBank/DDBJ whole genome shotgun (WGS) entry which is preliminary data.</text>
</comment>
<dbReference type="PANTHER" id="PTHR12192:SF2">
    <property type="entry name" value="GLUTATHIONE-SPECIFIC GAMMA-GLUTAMYLCYCLOTRANSFERASE 2"/>
    <property type="match status" value="1"/>
</dbReference>
<dbReference type="STRING" id="554055.A0A2P6VSB9"/>
<evidence type="ECO:0000313" key="5">
    <source>
        <dbReference type="Proteomes" id="UP000239649"/>
    </source>
</evidence>
<dbReference type="Proteomes" id="UP000239649">
    <property type="component" value="Unassembled WGS sequence"/>
</dbReference>
<evidence type="ECO:0000256" key="2">
    <source>
        <dbReference type="ARBA" id="ARBA00023239"/>
    </source>
</evidence>
<feature type="region of interest" description="Disordered" evidence="3">
    <location>
        <begin position="249"/>
        <end position="274"/>
    </location>
</feature>
<dbReference type="AlphaFoldDB" id="A0A2P6VSB9"/>
<evidence type="ECO:0000256" key="1">
    <source>
        <dbReference type="ARBA" id="ARBA00012344"/>
    </source>
</evidence>
<gene>
    <name evidence="4" type="primary">g379</name>
    <name evidence="4" type="ORF">C2E20_0379</name>
</gene>
<accession>A0A2P6VSB9</accession>
<dbReference type="PANTHER" id="PTHR12192">
    <property type="entry name" value="CATION TRANSPORT PROTEIN CHAC-RELATED"/>
    <property type="match status" value="1"/>
</dbReference>
<protein>
    <recommendedName>
        <fullName evidence="1">glutathione-specific gamma-glutamylcyclotransferase</fullName>
        <ecNumber evidence="1">4.3.2.7</ecNumber>
    </recommendedName>
</protein>
<dbReference type="GO" id="GO:0061928">
    <property type="term" value="F:glutathione specific gamma-glutamylcyclotransferase activity"/>
    <property type="evidence" value="ECO:0007669"/>
    <property type="project" value="UniProtKB-EC"/>
</dbReference>
<name>A0A2P6VSB9_9CHLO</name>
<proteinExistence type="predicted"/>
<dbReference type="Gene3D" id="3.10.490.10">
    <property type="entry name" value="Gamma-glutamyl cyclotransferase-like"/>
    <property type="match status" value="1"/>
</dbReference>
<dbReference type="InterPro" id="IPR006840">
    <property type="entry name" value="ChaC"/>
</dbReference>
<keyword evidence="5" id="KW-1185">Reference proteome</keyword>
<evidence type="ECO:0000313" key="4">
    <source>
        <dbReference type="EMBL" id="PSC76984.1"/>
    </source>
</evidence>
<reference evidence="4 5" key="1">
    <citation type="journal article" date="2018" name="Plant J.">
        <title>Genome sequences of Chlorella sorokiniana UTEX 1602 and Micractinium conductrix SAG 241.80: implications to maltose excretion by a green alga.</title>
        <authorList>
            <person name="Arriola M.B."/>
            <person name="Velmurugan N."/>
            <person name="Zhang Y."/>
            <person name="Plunkett M.H."/>
            <person name="Hondzo H."/>
            <person name="Barney B.M."/>
        </authorList>
    </citation>
    <scope>NUCLEOTIDE SEQUENCE [LARGE SCALE GENOMIC DNA]</scope>
    <source>
        <strain evidence="4 5">SAG 241.80</strain>
    </source>
</reference>
<dbReference type="Pfam" id="PF04752">
    <property type="entry name" value="ChaC"/>
    <property type="match status" value="1"/>
</dbReference>
<keyword evidence="2" id="KW-0456">Lyase</keyword>
<sequence>MTVTAAAPPSGGSLHSADSWQHLAGDWTAGGIDGAGPPEHYEREWIFGFGSLIWHPGVPVAESVKPCFVEGYRRVFWQGSTDHRGTPAAPGRTVTLEPCEGAVTWGAAFRLAGDAAQRHRTWHYLEWREKEYDGRTEVEVVCPPAGDAGEPRRLRALTFIATSDKSRNRNYLGPAPVEQIAQQIASSRGPSGPNHEYLFRLTDAVRGMGVRDEELFLLEGKVRARLQLLELSGAAGAAAATAAEAAAGAATAAADGAGSDGGEQRPAAAETLQR</sequence>
<dbReference type="CDD" id="cd06661">
    <property type="entry name" value="GGCT_like"/>
    <property type="match status" value="1"/>
</dbReference>
<dbReference type="EC" id="4.3.2.7" evidence="1"/>
<dbReference type="GO" id="GO:0006751">
    <property type="term" value="P:glutathione catabolic process"/>
    <property type="evidence" value="ECO:0007669"/>
    <property type="project" value="InterPro"/>
</dbReference>
<organism evidence="4 5">
    <name type="scientific">Micractinium conductrix</name>
    <dbReference type="NCBI Taxonomy" id="554055"/>
    <lineage>
        <taxon>Eukaryota</taxon>
        <taxon>Viridiplantae</taxon>
        <taxon>Chlorophyta</taxon>
        <taxon>core chlorophytes</taxon>
        <taxon>Trebouxiophyceae</taxon>
        <taxon>Chlorellales</taxon>
        <taxon>Chlorellaceae</taxon>
        <taxon>Chlorella clade</taxon>
        <taxon>Micractinium</taxon>
    </lineage>
</organism>
<dbReference type="InterPro" id="IPR013024">
    <property type="entry name" value="GGCT-like"/>
</dbReference>
<dbReference type="GO" id="GO:0005737">
    <property type="term" value="C:cytoplasm"/>
    <property type="evidence" value="ECO:0007669"/>
    <property type="project" value="TreeGrafter"/>
</dbReference>
<dbReference type="EMBL" id="LHPF02000001">
    <property type="protein sequence ID" value="PSC76984.1"/>
    <property type="molecule type" value="Genomic_DNA"/>
</dbReference>